<dbReference type="RefSeq" id="XP_009789969.1">
    <property type="nucleotide sequence ID" value="XM_009791667.1"/>
</dbReference>
<dbReference type="Proteomes" id="UP000189701">
    <property type="component" value="Unplaced"/>
</dbReference>
<sequence length="66" mass="7740">MDLFPGRSRTMNEERSRISFSDNRTGNNMLARILTRKRQEENQKLDEIIDIDKDQKKSIIGLTEVS</sequence>
<name>A0A1U7XSV2_NICSY</name>
<reference evidence="2" key="1">
    <citation type="journal article" date="2013" name="Genome Biol.">
        <title>Reference genomes and transcriptomes of Nicotiana sylvestris and Nicotiana tomentosiformis.</title>
        <authorList>
            <person name="Sierro N."/>
            <person name="Battey J.N."/>
            <person name="Ouadi S."/>
            <person name="Bovet L."/>
            <person name="Goepfert S."/>
            <person name="Bakaher N."/>
            <person name="Peitsch M.C."/>
            <person name="Ivanov N.V."/>
        </authorList>
    </citation>
    <scope>NUCLEOTIDE SEQUENCE [LARGE SCALE GENOMIC DNA]</scope>
</reference>
<dbReference type="AlphaFoldDB" id="A0A1U7XSV2"/>
<organism evidence="2 3">
    <name type="scientific">Nicotiana sylvestris</name>
    <name type="common">Wood tobacco</name>
    <name type="synonym">South American tobacco</name>
    <dbReference type="NCBI Taxonomy" id="4096"/>
    <lineage>
        <taxon>Eukaryota</taxon>
        <taxon>Viridiplantae</taxon>
        <taxon>Streptophyta</taxon>
        <taxon>Embryophyta</taxon>
        <taxon>Tracheophyta</taxon>
        <taxon>Spermatophyta</taxon>
        <taxon>Magnoliopsida</taxon>
        <taxon>eudicotyledons</taxon>
        <taxon>Gunneridae</taxon>
        <taxon>Pentapetalae</taxon>
        <taxon>asterids</taxon>
        <taxon>lamiids</taxon>
        <taxon>Solanales</taxon>
        <taxon>Solanaceae</taxon>
        <taxon>Nicotianoideae</taxon>
        <taxon>Nicotianeae</taxon>
        <taxon>Nicotiana</taxon>
    </lineage>
</organism>
<protein>
    <submittedName>
        <fullName evidence="3">Uncharacterized protein LOC104237507</fullName>
    </submittedName>
</protein>
<evidence type="ECO:0000313" key="3">
    <source>
        <dbReference type="RefSeq" id="XP_009789969.1"/>
    </source>
</evidence>
<proteinExistence type="predicted"/>
<keyword evidence="2" id="KW-1185">Reference proteome</keyword>
<gene>
    <name evidence="3" type="primary">LOC104237507</name>
</gene>
<evidence type="ECO:0000313" key="2">
    <source>
        <dbReference type="Proteomes" id="UP000189701"/>
    </source>
</evidence>
<reference evidence="3" key="2">
    <citation type="submission" date="2025-08" db="UniProtKB">
        <authorList>
            <consortium name="RefSeq"/>
        </authorList>
    </citation>
    <scope>IDENTIFICATION</scope>
    <source>
        <tissue evidence="3">Leaf</tissue>
    </source>
</reference>
<accession>A0A1U7XSV2</accession>
<evidence type="ECO:0000256" key="1">
    <source>
        <dbReference type="SAM" id="MobiDB-lite"/>
    </source>
</evidence>
<feature type="region of interest" description="Disordered" evidence="1">
    <location>
        <begin position="1"/>
        <end position="23"/>
    </location>
</feature>